<keyword evidence="1" id="KW-0472">Membrane</keyword>
<name>A0A6I4T2U3_9SPHN</name>
<evidence type="ECO:0000313" key="2">
    <source>
        <dbReference type="EMBL" id="MXO65148.1"/>
    </source>
</evidence>
<accession>A0A6I4T2U3</accession>
<dbReference type="RefSeq" id="WP_160735578.1">
    <property type="nucleotide sequence ID" value="NZ_WTYT01000002.1"/>
</dbReference>
<sequence>MPLWFFPTLLALCSLVCLGSAIWLLLNLASLSRMFSGNADVVASRDSNPKSRSAIWTALVLFNAGWIGALIIWMTAFGDTASNVS</sequence>
<keyword evidence="1" id="KW-1133">Transmembrane helix</keyword>
<proteinExistence type="predicted"/>
<dbReference type="Proteomes" id="UP000438476">
    <property type="component" value="Unassembled WGS sequence"/>
</dbReference>
<gene>
    <name evidence="2" type="ORF">GRI91_05220</name>
</gene>
<dbReference type="AlphaFoldDB" id="A0A6I4T2U3"/>
<feature type="transmembrane region" description="Helical" evidence="1">
    <location>
        <begin position="6"/>
        <end position="26"/>
    </location>
</feature>
<organism evidence="2 3">
    <name type="scientific">Altericroceibacterium endophyticum</name>
    <dbReference type="NCBI Taxonomy" id="1808508"/>
    <lineage>
        <taxon>Bacteria</taxon>
        <taxon>Pseudomonadati</taxon>
        <taxon>Pseudomonadota</taxon>
        <taxon>Alphaproteobacteria</taxon>
        <taxon>Sphingomonadales</taxon>
        <taxon>Erythrobacteraceae</taxon>
        <taxon>Altericroceibacterium</taxon>
    </lineage>
</organism>
<reference evidence="2 3" key="1">
    <citation type="submission" date="2019-12" db="EMBL/GenBank/DDBJ databases">
        <title>Genomic-based taxomic classification of the family Erythrobacteraceae.</title>
        <authorList>
            <person name="Xu L."/>
        </authorList>
    </citation>
    <scope>NUCLEOTIDE SEQUENCE [LARGE SCALE GENOMIC DNA]</scope>
    <source>
        <strain evidence="2 3">LMG 29518</strain>
    </source>
</reference>
<evidence type="ECO:0000256" key="1">
    <source>
        <dbReference type="SAM" id="Phobius"/>
    </source>
</evidence>
<keyword evidence="3" id="KW-1185">Reference proteome</keyword>
<evidence type="ECO:0000313" key="3">
    <source>
        <dbReference type="Proteomes" id="UP000438476"/>
    </source>
</evidence>
<dbReference type="OrthoDB" id="7428994at2"/>
<keyword evidence="1" id="KW-0812">Transmembrane</keyword>
<dbReference type="EMBL" id="WTYT01000002">
    <property type="protein sequence ID" value="MXO65148.1"/>
    <property type="molecule type" value="Genomic_DNA"/>
</dbReference>
<comment type="caution">
    <text evidence="2">The sequence shown here is derived from an EMBL/GenBank/DDBJ whole genome shotgun (WGS) entry which is preliminary data.</text>
</comment>
<feature type="transmembrane region" description="Helical" evidence="1">
    <location>
        <begin position="54"/>
        <end position="76"/>
    </location>
</feature>
<protein>
    <submittedName>
        <fullName evidence="2">Uncharacterized protein</fullName>
    </submittedName>
</protein>